<dbReference type="SUPFAM" id="SSF46785">
    <property type="entry name" value="Winged helix' DNA-binding domain"/>
    <property type="match status" value="2"/>
</dbReference>
<evidence type="ECO:0000256" key="2">
    <source>
        <dbReference type="SAM" id="Coils"/>
    </source>
</evidence>
<dbReference type="Pfam" id="PF04157">
    <property type="entry name" value="EAP30"/>
    <property type="match status" value="1"/>
</dbReference>
<dbReference type="InterPro" id="IPR016689">
    <property type="entry name" value="ESCRT-2_cplx_Snf8"/>
</dbReference>
<dbReference type="InterPro" id="IPR040608">
    <property type="entry name" value="Snf8/Vps36"/>
</dbReference>
<comment type="similarity">
    <text evidence="1">Belongs to the SNF8 family.</text>
</comment>
<evidence type="ECO:0000313" key="3">
    <source>
        <dbReference type="EMBL" id="CCC47606.1"/>
    </source>
</evidence>
<dbReference type="InterPro" id="IPR036390">
    <property type="entry name" value="WH_DNA-bd_sf"/>
</dbReference>
<dbReference type="VEuPathDB" id="TriTrypDB:TvY486_0402720"/>
<dbReference type="GO" id="GO:0000814">
    <property type="term" value="C:ESCRT II complex"/>
    <property type="evidence" value="ECO:0007669"/>
    <property type="project" value="InterPro"/>
</dbReference>
<proteinExistence type="inferred from homology"/>
<dbReference type="GO" id="GO:0043328">
    <property type="term" value="P:protein transport to vacuole involved in ubiquitin-dependent protein catabolic process via the multivesicular body sorting pathway"/>
    <property type="evidence" value="ECO:0007669"/>
    <property type="project" value="TreeGrafter"/>
</dbReference>
<dbReference type="PANTHER" id="PTHR12806:SF0">
    <property type="entry name" value="VACUOLAR-SORTING PROTEIN SNF8"/>
    <property type="match status" value="1"/>
</dbReference>
<feature type="coiled-coil region" evidence="2">
    <location>
        <begin position="38"/>
        <end position="65"/>
    </location>
</feature>
<protein>
    <submittedName>
        <fullName evidence="3">Uncharacterized protein</fullName>
    </submittedName>
</protein>
<name>G0TUH2_TRYVY</name>
<dbReference type="EMBL" id="HE573020">
    <property type="protein sequence ID" value="CCC47606.1"/>
    <property type="molecule type" value="Genomic_DNA"/>
</dbReference>
<dbReference type="Gene3D" id="1.10.10.10">
    <property type="entry name" value="Winged helix-like DNA-binding domain superfamily/Winged helix DNA-binding domain"/>
    <property type="match status" value="2"/>
</dbReference>
<evidence type="ECO:0000256" key="1">
    <source>
        <dbReference type="ARBA" id="ARBA00009834"/>
    </source>
</evidence>
<organism evidence="3">
    <name type="scientific">Trypanosoma vivax (strain Y486)</name>
    <dbReference type="NCBI Taxonomy" id="1055687"/>
    <lineage>
        <taxon>Eukaryota</taxon>
        <taxon>Discoba</taxon>
        <taxon>Euglenozoa</taxon>
        <taxon>Kinetoplastea</taxon>
        <taxon>Metakinetoplastina</taxon>
        <taxon>Trypanosomatida</taxon>
        <taxon>Trypanosomatidae</taxon>
        <taxon>Trypanosoma</taxon>
        <taxon>Duttonella</taxon>
    </lineage>
</organism>
<dbReference type="Gene3D" id="6.10.140.180">
    <property type="match status" value="1"/>
</dbReference>
<reference evidence="3" key="1">
    <citation type="journal article" date="2012" name="Proc. Natl. Acad. Sci. U.S.A.">
        <title>Antigenic diversity is generated by distinct evolutionary mechanisms in African trypanosome species.</title>
        <authorList>
            <person name="Jackson A.P."/>
            <person name="Berry A."/>
            <person name="Aslett M."/>
            <person name="Allison H.C."/>
            <person name="Burton P."/>
            <person name="Vavrova-Anderson J."/>
            <person name="Brown R."/>
            <person name="Browne H."/>
            <person name="Corton N."/>
            <person name="Hauser H."/>
            <person name="Gamble J."/>
            <person name="Gilderthorp R."/>
            <person name="Marcello L."/>
            <person name="McQuillan J."/>
            <person name="Otto T.D."/>
            <person name="Quail M.A."/>
            <person name="Sanders M.J."/>
            <person name="van Tonder A."/>
            <person name="Ginger M.L."/>
            <person name="Field M.C."/>
            <person name="Barry J.D."/>
            <person name="Hertz-Fowler C."/>
            <person name="Berriman M."/>
        </authorList>
    </citation>
    <scope>NUCLEOTIDE SEQUENCE</scope>
    <source>
        <strain evidence="3">Y486</strain>
    </source>
</reference>
<accession>G0TUH2</accession>
<gene>
    <name evidence="3" type="ORF">TVY486_0402720</name>
</gene>
<dbReference type="PANTHER" id="PTHR12806">
    <property type="entry name" value="EAP30 SUBUNIT OF ELL COMPLEX"/>
    <property type="match status" value="1"/>
</dbReference>
<sequence length="355" mass="39147">MQGRSKMRRGIGVAHVQKLKEAQRQMTDLGAQITAERVGHIADQLEDLEEQLRALAQKHKNEIKRDPVVRQHFKQLSDSLGVDLISSKKNAFAGLLGLGDFYYDLAGKVVEACIKERKFCGSYVPLSRVVALMNKQYRASMVGGKSCVISNDDVRTALSKLHVLGDGYNLVKFNKVSYIQTTPDGSCSTDDVAVVEYVLNKRAKLVAEYQAAQSANSQKAQAATSQRVPLLHSATSLLPSCVHACHGTTGVHKRRDNTDASNTPFESQAVAVTLNELVANFKWELHRCEAVLRRMVQNGSVWVEQTKEEVTATGNGYTTEKSRSSWAVGPSCKCKQTEHCTVYWFVDLVVGGEVT</sequence>
<keyword evidence="2" id="KW-0175">Coiled coil</keyword>
<dbReference type="AlphaFoldDB" id="G0TUH2"/>
<dbReference type="InterPro" id="IPR036388">
    <property type="entry name" value="WH-like_DNA-bd_sf"/>
</dbReference>